<name>A0ABT4H7L3_PAEAL</name>
<gene>
    <name evidence="1" type="ORF">M5X12_30150</name>
</gene>
<sequence>MAASKDSSAISPQLIDIEQLKNKFDTSDAVYHGVKAAEGWKPGRQVSEKDYAAAVENFLNGSINGKKVEQNA</sequence>
<proteinExistence type="predicted"/>
<dbReference type="EMBL" id="JAMDNP010000116">
    <property type="protein sequence ID" value="MCY9764758.1"/>
    <property type="molecule type" value="Genomic_DNA"/>
</dbReference>
<evidence type="ECO:0000313" key="1">
    <source>
        <dbReference type="EMBL" id="MCY9764758.1"/>
    </source>
</evidence>
<comment type="caution">
    <text evidence="1">The sequence shown here is derived from an EMBL/GenBank/DDBJ whole genome shotgun (WGS) entry which is preliminary data.</text>
</comment>
<keyword evidence="2" id="KW-1185">Reference proteome</keyword>
<dbReference type="Proteomes" id="UP001527181">
    <property type="component" value="Unassembled WGS sequence"/>
</dbReference>
<reference evidence="1 2" key="1">
    <citation type="submission" date="2022-05" db="EMBL/GenBank/DDBJ databases">
        <title>Genome Sequencing of Bee-Associated Microbes.</title>
        <authorList>
            <person name="Dunlap C."/>
        </authorList>
    </citation>
    <scope>NUCLEOTIDE SEQUENCE [LARGE SCALE GENOMIC DNA]</scope>
    <source>
        <strain evidence="1 2">NRRL B-04010</strain>
    </source>
</reference>
<protein>
    <submittedName>
        <fullName evidence="1">Uncharacterized protein</fullName>
    </submittedName>
</protein>
<dbReference type="RefSeq" id="WP_268598255.1">
    <property type="nucleotide sequence ID" value="NZ_JAMDNL010000055.1"/>
</dbReference>
<accession>A0ABT4H7L3</accession>
<organism evidence="1 2">
    <name type="scientific">Paenibacillus alvei</name>
    <name type="common">Bacillus alvei</name>
    <dbReference type="NCBI Taxonomy" id="44250"/>
    <lineage>
        <taxon>Bacteria</taxon>
        <taxon>Bacillati</taxon>
        <taxon>Bacillota</taxon>
        <taxon>Bacilli</taxon>
        <taxon>Bacillales</taxon>
        <taxon>Paenibacillaceae</taxon>
        <taxon>Paenibacillus</taxon>
    </lineage>
</organism>
<evidence type="ECO:0000313" key="2">
    <source>
        <dbReference type="Proteomes" id="UP001527181"/>
    </source>
</evidence>